<feature type="transmembrane region" description="Helical" evidence="6">
    <location>
        <begin position="258"/>
        <end position="277"/>
    </location>
</feature>
<proteinExistence type="inferred from homology"/>
<feature type="transmembrane region" description="Helical" evidence="6">
    <location>
        <begin position="194"/>
        <end position="215"/>
    </location>
</feature>
<evidence type="ECO:0000256" key="2">
    <source>
        <dbReference type="ARBA" id="ARBA00009773"/>
    </source>
</evidence>
<organism evidence="7 8">
    <name type="scientific">SAR86 cluster bacterium</name>
    <dbReference type="NCBI Taxonomy" id="2030880"/>
    <lineage>
        <taxon>Bacteria</taxon>
        <taxon>Pseudomonadati</taxon>
        <taxon>Pseudomonadota</taxon>
        <taxon>Gammaproteobacteria</taxon>
        <taxon>SAR86 cluster</taxon>
    </lineage>
</organism>
<dbReference type="PANTHER" id="PTHR21716">
    <property type="entry name" value="TRANSMEMBRANE PROTEIN"/>
    <property type="match status" value="1"/>
</dbReference>
<feature type="transmembrane region" description="Helical" evidence="6">
    <location>
        <begin position="27"/>
        <end position="44"/>
    </location>
</feature>
<comment type="subcellular location">
    <subcellularLocation>
        <location evidence="1">Membrane</location>
        <topology evidence="1">Multi-pass membrane protein</topology>
    </subcellularLocation>
</comment>
<sequence>MKLINFSLISVLVILTFYLLIVGQDILQPVVIALVFWYLINLVANSYGRLKVGDKVLPSGLCFTLSLLSFIAMFWAAVKLISMNVDGVLEVAPIYQVNLEVKMNGLLSYFGIQEAPTLGQLIELINLGQFISAAAGSLTSIVANSGIILIYLTFLFIEQKNMDKKLSALIADEDKEQRVRKILQKISNDVRKYVSIKLIASLSAGTLSYIFMMVIGVDFAAFWALLIFLLNFIPTIGSIVATIFPALIALVQFDTLGPFFLVAGGLTGIQILIGNILEPKFTGRSLNLSPTIILLNLSLWGLIWGIPGMFLCVPFLVISMIVFSHLPQTRTIAILLSSDGRISDLEEEA</sequence>
<gene>
    <name evidence="7" type="ORF">COA71_08635</name>
</gene>
<dbReference type="Pfam" id="PF01594">
    <property type="entry name" value="AI-2E_transport"/>
    <property type="match status" value="1"/>
</dbReference>
<feature type="transmembrane region" description="Helical" evidence="6">
    <location>
        <begin position="130"/>
        <end position="157"/>
    </location>
</feature>
<dbReference type="InterPro" id="IPR002549">
    <property type="entry name" value="AI-2E-like"/>
</dbReference>
<accession>A0A2A5CBG6</accession>
<reference evidence="8" key="1">
    <citation type="submission" date="2017-08" db="EMBL/GenBank/DDBJ databases">
        <title>A dynamic microbial community with high functional redundancy inhabits the cold, oxic subseafloor aquifer.</title>
        <authorList>
            <person name="Tully B.J."/>
            <person name="Wheat C.G."/>
            <person name="Glazer B.T."/>
            <person name="Huber J.A."/>
        </authorList>
    </citation>
    <scope>NUCLEOTIDE SEQUENCE [LARGE SCALE GENOMIC DNA]</scope>
</reference>
<keyword evidence="4 6" id="KW-1133">Transmembrane helix</keyword>
<feature type="transmembrane region" description="Helical" evidence="6">
    <location>
        <begin position="56"/>
        <end position="78"/>
    </location>
</feature>
<dbReference type="EMBL" id="NVWI01000006">
    <property type="protein sequence ID" value="PCJ41103.1"/>
    <property type="molecule type" value="Genomic_DNA"/>
</dbReference>
<evidence type="ECO:0000256" key="1">
    <source>
        <dbReference type="ARBA" id="ARBA00004141"/>
    </source>
</evidence>
<feature type="transmembrane region" description="Helical" evidence="6">
    <location>
        <begin position="5"/>
        <end position="21"/>
    </location>
</feature>
<keyword evidence="3 6" id="KW-0812">Transmembrane</keyword>
<dbReference type="PANTHER" id="PTHR21716:SF64">
    <property type="entry name" value="AI-2 TRANSPORT PROTEIN TQSA"/>
    <property type="match status" value="1"/>
</dbReference>
<protein>
    <submittedName>
        <fullName evidence="7">Permease</fullName>
    </submittedName>
</protein>
<feature type="transmembrane region" description="Helical" evidence="6">
    <location>
        <begin position="297"/>
        <end position="323"/>
    </location>
</feature>
<evidence type="ECO:0000256" key="4">
    <source>
        <dbReference type="ARBA" id="ARBA00022989"/>
    </source>
</evidence>
<evidence type="ECO:0000256" key="5">
    <source>
        <dbReference type="ARBA" id="ARBA00023136"/>
    </source>
</evidence>
<feature type="transmembrane region" description="Helical" evidence="6">
    <location>
        <begin position="221"/>
        <end position="251"/>
    </location>
</feature>
<comment type="caution">
    <text evidence="7">The sequence shown here is derived from an EMBL/GenBank/DDBJ whole genome shotgun (WGS) entry which is preliminary data.</text>
</comment>
<dbReference type="Proteomes" id="UP000228987">
    <property type="component" value="Unassembled WGS sequence"/>
</dbReference>
<name>A0A2A5CBG6_9GAMM</name>
<dbReference type="GO" id="GO:0016020">
    <property type="term" value="C:membrane"/>
    <property type="evidence" value="ECO:0007669"/>
    <property type="project" value="UniProtKB-SubCell"/>
</dbReference>
<keyword evidence="5 6" id="KW-0472">Membrane</keyword>
<evidence type="ECO:0000313" key="8">
    <source>
        <dbReference type="Proteomes" id="UP000228987"/>
    </source>
</evidence>
<evidence type="ECO:0000256" key="3">
    <source>
        <dbReference type="ARBA" id="ARBA00022692"/>
    </source>
</evidence>
<dbReference type="GO" id="GO:0055085">
    <property type="term" value="P:transmembrane transport"/>
    <property type="evidence" value="ECO:0007669"/>
    <property type="project" value="TreeGrafter"/>
</dbReference>
<evidence type="ECO:0000256" key="6">
    <source>
        <dbReference type="SAM" id="Phobius"/>
    </source>
</evidence>
<evidence type="ECO:0000313" key="7">
    <source>
        <dbReference type="EMBL" id="PCJ41103.1"/>
    </source>
</evidence>
<comment type="similarity">
    <text evidence="2">Belongs to the autoinducer-2 exporter (AI-2E) (TC 2.A.86) family.</text>
</comment>
<dbReference type="AlphaFoldDB" id="A0A2A5CBG6"/>